<name>A0A2N5SLV7_9BASI</name>
<organism evidence="2 6">
    <name type="scientific">Puccinia coronata f. sp. avenae</name>
    <dbReference type="NCBI Taxonomy" id="200324"/>
    <lineage>
        <taxon>Eukaryota</taxon>
        <taxon>Fungi</taxon>
        <taxon>Dikarya</taxon>
        <taxon>Basidiomycota</taxon>
        <taxon>Pucciniomycotina</taxon>
        <taxon>Pucciniomycetes</taxon>
        <taxon>Pucciniales</taxon>
        <taxon>Pucciniaceae</taxon>
        <taxon>Puccinia</taxon>
    </lineage>
</organism>
<dbReference type="EMBL" id="PGCI01000056">
    <property type="protein sequence ID" value="PLW44618.1"/>
    <property type="molecule type" value="Genomic_DNA"/>
</dbReference>
<feature type="compositionally biased region" description="Basic residues" evidence="1">
    <location>
        <begin position="43"/>
        <end position="62"/>
    </location>
</feature>
<evidence type="ECO:0000313" key="5">
    <source>
        <dbReference type="EMBL" id="PLW45852.1"/>
    </source>
</evidence>
<evidence type="ECO:0000313" key="6">
    <source>
        <dbReference type="Proteomes" id="UP000235388"/>
    </source>
</evidence>
<comment type="caution">
    <text evidence="2">The sequence shown here is derived from an EMBL/GenBank/DDBJ whole genome shotgun (WGS) entry which is preliminary data.</text>
</comment>
<reference evidence="6 7" key="1">
    <citation type="submission" date="2017-11" db="EMBL/GenBank/DDBJ databases">
        <title>De novo assembly and phasing of dikaryotic genomes from two isolates of Puccinia coronata f. sp. avenae, the causal agent of oat crown rust.</title>
        <authorList>
            <person name="Miller M.E."/>
            <person name="Zhang Y."/>
            <person name="Omidvar V."/>
            <person name="Sperschneider J."/>
            <person name="Schwessinger B."/>
            <person name="Raley C."/>
            <person name="Palmer J.M."/>
            <person name="Garnica D."/>
            <person name="Upadhyaya N."/>
            <person name="Rathjen J."/>
            <person name="Taylor J.M."/>
            <person name="Park R.F."/>
            <person name="Dodds P.N."/>
            <person name="Hirsch C.D."/>
            <person name="Kianian S.F."/>
            <person name="Figueroa M."/>
        </authorList>
    </citation>
    <scope>NUCLEOTIDE SEQUENCE [LARGE SCALE GENOMIC DNA]</scope>
    <source>
        <strain evidence="2">12NC29</strain>
        <strain evidence="3">12SD80</strain>
    </source>
</reference>
<sequence>MGKSAKCYKRPTRKEKMGLSSNTLLKNAIATSKFNKPEPTNPPKHKQISSTNQKKRKTNKAQ</sequence>
<dbReference type="OrthoDB" id="2274292at2759"/>
<evidence type="ECO:0000256" key="1">
    <source>
        <dbReference type="SAM" id="MobiDB-lite"/>
    </source>
</evidence>
<dbReference type="EMBL" id="PGCJ01000124">
    <property type="protein sequence ID" value="PLW45852.1"/>
    <property type="molecule type" value="Genomic_DNA"/>
</dbReference>
<protein>
    <submittedName>
        <fullName evidence="2">Uncharacterized protein</fullName>
    </submittedName>
</protein>
<feature type="region of interest" description="Disordered" evidence="1">
    <location>
        <begin position="1"/>
        <end position="62"/>
    </location>
</feature>
<feature type="compositionally biased region" description="Basic residues" evidence="1">
    <location>
        <begin position="1"/>
        <end position="13"/>
    </location>
</feature>
<dbReference type="Proteomes" id="UP000235388">
    <property type="component" value="Unassembled WGS sequence"/>
</dbReference>
<feature type="compositionally biased region" description="Polar residues" evidence="1">
    <location>
        <begin position="19"/>
        <end position="34"/>
    </location>
</feature>
<dbReference type="AlphaFoldDB" id="A0A2N5SLV7"/>
<accession>A0A2N5SLV7</accession>
<dbReference type="EMBL" id="PGCI01000744">
    <property type="protein sequence ID" value="PLW17816.1"/>
    <property type="molecule type" value="Genomic_DNA"/>
</dbReference>
<keyword evidence="6" id="KW-1185">Reference proteome</keyword>
<dbReference type="EMBL" id="PGCJ01000927">
    <property type="protein sequence ID" value="PLW14209.1"/>
    <property type="molecule type" value="Genomic_DNA"/>
</dbReference>
<evidence type="ECO:0000313" key="3">
    <source>
        <dbReference type="EMBL" id="PLW17816.1"/>
    </source>
</evidence>
<proteinExistence type="predicted"/>
<evidence type="ECO:0000313" key="4">
    <source>
        <dbReference type="EMBL" id="PLW44618.1"/>
    </source>
</evidence>
<evidence type="ECO:0000313" key="2">
    <source>
        <dbReference type="EMBL" id="PLW14209.1"/>
    </source>
</evidence>
<evidence type="ECO:0000313" key="7">
    <source>
        <dbReference type="Proteomes" id="UP000235392"/>
    </source>
</evidence>
<dbReference type="Proteomes" id="UP000235392">
    <property type="component" value="Unassembled WGS sequence"/>
</dbReference>
<gene>
    <name evidence="5" type="ORF">PCANC_10096</name>
    <name evidence="2" type="ORF">PCANC_17843</name>
    <name evidence="4" type="ORF">PCASD_05166</name>
    <name evidence="3" type="ORF">PCASD_19218</name>
</gene>